<evidence type="ECO:0000313" key="1">
    <source>
        <dbReference type="EMBL" id="MFD0837425.1"/>
    </source>
</evidence>
<dbReference type="InterPro" id="IPR011024">
    <property type="entry name" value="G_crystallin-like"/>
</dbReference>
<comment type="caution">
    <text evidence="1">The sequence shown here is derived from an EMBL/GenBank/DDBJ whole genome shotgun (WGS) entry which is preliminary data.</text>
</comment>
<dbReference type="Proteomes" id="UP001597011">
    <property type="component" value="Unassembled WGS sequence"/>
</dbReference>
<protein>
    <recommendedName>
        <fullName evidence="3">Lipoprotein</fullName>
    </recommendedName>
</protein>
<gene>
    <name evidence="1" type="ORF">ACFQ0I_16725</name>
</gene>
<dbReference type="EMBL" id="JBHTIB010000037">
    <property type="protein sequence ID" value="MFD0837425.1"/>
    <property type="molecule type" value="Genomic_DNA"/>
</dbReference>
<accession>A0ABW3BXZ6</accession>
<evidence type="ECO:0008006" key="3">
    <source>
        <dbReference type="Google" id="ProtNLM"/>
    </source>
</evidence>
<keyword evidence="2" id="KW-1185">Reference proteome</keyword>
<name>A0ABW3BXZ6_9FLAO</name>
<proteinExistence type="predicted"/>
<sequence>MKKITLFTLFMVTLLNLSCSNDSTDETTSSINIENKIVERHFFTYKNQILTISLTKDEKSGELVPIENDSFQLLNEINEINESLITYVLDDTNFILFENEKDLLAYVSPVVSMNKNTSTKLLDPYDSPYSLRIYSNSDYNNEVTWHSNYPPIYSNGNHTSIPNGCYFEYGTNSERLQNFSNISMWQVFQGSFLNICGSNEFIGNNPNDKISSIRVSSCYARCYEDSNFGGRSFVLDARGSVLLQISNLKNLRRASWGRNWNDEISSVSLSY</sequence>
<organism evidence="1 2">
    <name type="scientific">Mariniflexile aquimaris</name>
    <dbReference type="NCBI Taxonomy" id="881009"/>
    <lineage>
        <taxon>Bacteria</taxon>
        <taxon>Pseudomonadati</taxon>
        <taxon>Bacteroidota</taxon>
        <taxon>Flavobacteriia</taxon>
        <taxon>Flavobacteriales</taxon>
        <taxon>Flavobacteriaceae</taxon>
        <taxon>Mariniflexile</taxon>
    </lineage>
</organism>
<dbReference type="Gene3D" id="2.60.20.10">
    <property type="entry name" value="Crystallins"/>
    <property type="match status" value="1"/>
</dbReference>
<dbReference type="RefSeq" id="WP_379944127.1">
    <property type="nucleotide sequence ID" value="NZ_JBHTIB010000037.1"/>
</dbReference>
<evidence type="ECO:0000313" key="2">
    <source>
        <dbReference type="Proteomes" id="UP001597011"/>
    </source>
</evidence>
<reference evidence="2" key="1">
    <citation type="journal article" date="2019" name="Int. J. Syst. Evol. Microbiol.">
        <title>The Global Catalogue of Microorganisms (GCM) 10K type strain sequencing project: providing services to taxonomists for standard genome sequencing and annotation.</title>
        <authorList>
            <consortium name="The Broad Institute Genomics Platform"/>
            <consortium name="The Broad Institute Genome Sequencing Center for Infectious Disease"/>
            <person name="Wu L."/>
            <person name="Ma J."/>
        </authorList>
    </citation>
    <scope>NUCLEOTIDE SEQUENCE [LARGE SCALE GENOMIC DNA]</scope>
    <source>
        <strain evidence="2">CCUG 60529</strain>
    </source>
</reference>
<dbReference type="SUPFAM" id="SSF49695">
    <property type="entry name" value="gamma-Crystallin-like"/>
    <property type="match status" value="1"/>
</dbReference>